<keyword evidence="2" id="KW-0695">RNA-directed DNA polymerase</keyword>
<dbReference type="PANTHER" id="PTHR33116:SF78">
    <property type="entry name" value="OS12G0587133 PROTEIN"/>
    <property type="match status" value="1"/>
</dbReference>
<accession>A0ABQ4XAF1</accession>
<comment type="caution">
    <text evidence="2">The sequence shown here is derived from an EMBL/GenBank/DDBJ whole genome shotgun (WGS) entry which is preliminary data.</text>
</comment>
<sequence>MPNPISTDQSEFLERNFSRDEIKKAVWECGGDRAPGPDGFTFKFITTFWDLLEPDVVRLVQDFFITAFDSVRCDFLALVMAKLGFGIRWCNWIKGCLQHARSSVLVNGSPTVEFEISRGLRQGDPLSPFLFILAMEGLNALICKALHCGKWSRLNAQNLICILRCFYLISGLKINVHKSNILGTGVYEEDISVMANNIGCGSSKLPMKYLGVLVGRGRLSLIKSVLSSLPTYFMSLYKVPVSICSKLDKDLGGLGIGSISALDAGLLFKWVWCFMQNSDELWSSVVKAIYGCSGGIQADITHSSNHGTWCGILSKVSSLKSKGIDLLSLCTRKLGNGAAIRFWDDVWCTNTPLKTSFPRVHMLDTDKGCFVVNRISNPDWTSLLRRSSRGGIEAN</sequence>
<dbReference type="Pfam" id="PF00078">
    <property type="entry name" value="RVT_1"/>
    <property type="match status" value="1"/>
</dbReference>
<protein>
    <submittedName>
        <fullName evidence="2">RNA-directed DNA polymerase, eukaryota, reverse transcriptase zinc-binding domain protein</fullName>
    </submittedName>
</protein>
<organism evidence="2 3">
    <name type="scientific">Tanacetum coccineum</name>
    <dbReference type="NCBI Taxonomy" id="301880"/>
    <lineage>
        <taxon>Eukaryota</taxon>
        <taxon>Viridiplantae</taxon>
        <taxon>Streptophyta</taxon>
        <taxon>Embryophyta</taxon>
        <taxon>Tracheophyta</taxon>
        <taxon>Spermatophyta</taxon>
        <taxon>Magnoliopsida</taxon>
        <taxon>eudicotyledons</taxon>
        <taxon>Gunneridae</taxon>
        <taxon>Pentapetalae</taxon>
        <taxon>asterids</taxon>
        <taxon>campanulids</taxon>
        <taxon>Asterales</taxon>
        <taxon>Asteraceae</taxon>
        <taxon>Asteroideae</taxon>
        <taxon>Anthemideae</taxon>
        <taxon>Anthemidinae</taxon>
        <taxon>Tanacetum</taxon>
    </lineage>
</organism>
<dbReference type="PANTHER" id="PTHR33116">
    <property type="entry name" value="REVERSE TRANSCRIPTASE ZINC-BINDING DOMAIN-CONTAINING PROTEIN-RELATED-RELATED"/>
    <property type="match status" value="1"/>
</dbReference>
<name>A0ABQ4XAF1_9ASTR</name>
<feature type="domain" description="Reverse transcriptase" evidence="1">
    <location>
        <begin position="67"/>
        <end position="145"/>
    </location>
</feature>
<evidence type="ECO:0000313" key="3">
    <source>
        <dbReference type="Proteomes" id="UP001151760"/>
    </source>
</evidence>
<gene>
    <name evidence="2" type="ORF">Tco_0656570</name>
</gene>
<reference evidence="2" key="2">
    <citation type="submission" date="2022-01" db="EMBL/GenBank/DDBJ databases">
        <authorList>
            <person name="Yamashiro T."/>
            <person name="Shiraishi A."/>
            <person name="Satake H."/>
            <person name="Nakayama K."/>
        </authorList>
    </citation>
    <scope>NUCLEOTIDE SEQUENCE</scope>
</reference>
<keyword evidence="3" id="KW-1185">Reference proteome</keyword>
<reference evidence="2" key="1">
    <citation type="journal article" date="2022" name="Int. J. Mol. Sci.">
        <title>Draft Genome of Tanacetum Coccineum: Genomic Comparison of Closely Related Tanacetum-Family Plants.</title>
        <authorList>
            <person name="Yamashiro T."/>
            <person name="Shiraishi A."/>
            <person name="Nakayama K."/>
            <person name="Satake H."/>
        </authorList>
    </citation>
    <scope>NUCLEOTIDE SEQUENCE</scope>
</reference>
<dbReference type="Proteomes" id="UP001151760">
    <property type="component" value="Unassembled WGS sequence"/>
</dbReference>
<evidence type="ECO:0000259" key="1">
    <source>
        <dbReference type="Pfam" id="PF00078"/>
    </source>
</evidence>
<dbReference type="GO" id="GO:0003964">
    <property type="term" value="F:RNA-directed DNA polymerase activity"/>
    <property type="evidence" value="ECO:0007669"/>
    <property type="project" value="UniProtKB-KW"/>
</dbReference>
<keyword evidence="2" id="KW-0548">Nucleotidyltransferase</keyword>
<dbReference type="InterPro" id="IPR000477">
    <property type="entry name" value="RT_dom"/>
</dbReference>
<keyword evidence="2" id="KW-0808">Transferase</keyword>
<dbReference type="EMBL" id="BQNB010009316">
    <property type="protein sequence ID" value="GJS61786.1"/>
    <property type="molecule type" value="Genomic_DNA"/>
</dbReference>
<evidence type="ECO:0000313" key="2">
    <source>
        <dbReference type="EMBL" id="GJS61786.1"/>
    </source>
</evidence>
<proteinExistence type="predicted"/>